<dbReference type="PATRIC" id="fig|83262.10.peg.2029"/>
<gene>
    <name evidence="2" type="ORF">AN908_21685</name>
    <name evidence="3" type="ORF">AN912_09715</name>
    <name evidence="4" type="ORF">AWB85_25300</name>
</gene>
<keyword evidence="6" id="KW-1185">Reference proteome</keyword>
<feature type="transmembrane region" description="Helical" evidence="1">
    <location>
        <begin position="42"/>
        <end position="64"/>
    </location>
</feature>
<organism evidence="2 5">
    <name type="scientific">Mycobacteroides immunogenum</name>
    <dbReference type="NCBI Taxonomy" id="83262"/>
    <lineage>
        <taxon>Bacteria</taxon>
        <taxon>Bacillati</taxon>
        <taxon>Actinomycetota</taxon>
        <taxon>Actinomycetes</taxon>
        <taxon>Mycobacteriales</taxon>
        <taxon>Mycobacteriaceae</taxon>
        <taxon>Mycobacteroides</taxon>
    </lineage>
</organism>
<dbReference type="Proteomes" id="UP000037962">
    <property type="component" value="Unassembled WGS sequence"/>
</dbReference>
<evidence type="ECO:0000313" key="5">
    <source>
        <dbReference type="Proteomes" id="UP000037843"/>
    </source>
</evidence>
<proteinExistence type="predicted"/>
<keyword evidence="1" id="KW-0472">Membrane</keyword>
<name>A0A0N1LWG4_9MYCO</name>
<dbReference type="EMBL" id="LQYE01000019">
    <property type="protein sequence ID" value="OAT68420.1"/>
    <property type="molecule type" value="Genomic_DNA"/>
</dbReference>
<dbReference type="InterPro" id="IPR020109">
    <property type="entry name" value="Holin_r1t"/>
</dbReference>
<evidence type="ECO:0000313" key="6">
    <source>
        <dbReference type="Proteomes" id="UP000037962"/>
    </source>
</evidence>
<dbReference type="KEGG" id="miz:BAB75_06355"/>
<evidence type="ECO:0000313" key="3">
    <source>
        <dbReference type="EMBL" id="KPG34908.1"/>
    </source>
</evidence>
<keyword evidence="1" id="KW-1133">Transmembrane helix</keyword>
<evidence type="ECO:0000256" key="1">
    <source>
        <dbReference type="SAM" id="Phobius"/>
    </source>
</evidence>
<dbReference type="AlphaFoldDB" id="A0A0N1LWG4"/>
<evidence type="ECO:0000313" key="4">
    <source>
        <dbReference type="EMBL" id="OAT68420.1"/>
    </source>
</evidence>
<reference evidence="4 7" key="2">
    <citation type="submission" date="2016-01" db="EMBL/GenBank/DDBJ databases">
        <title>Mycobacterium immunogenum strain CD11_6 genome sequencing and assembly.</title>
        <authorList>
            <person name="Kaur G."/>
            <person name="Nair G.R."/>
            <person name="Mayilraj S."/>
        </authorList>
    </citation>
    <scope>NUCLEOTIDE SEQUENCE [LARGE SCALE GENOMIC DNA]</scope>
    <source>
        <strain evidence="4 7">CD11-6</strain>
    </source>
</reference>
<dbReference type="EMBL" id="LJFS01000009">
    <property type="protein sequence ID" value="KPG34908.1"/>
    <property type="molecule type" value="Genomic_DNA"/>
</dbReference>
<dbReference type="EMBL" id="LJFO01000013">
    <property type="protein sequence ID" value="KPG06402.1"/>
    <property type="molecule type" value="Genomic_DNA"/>
</dbReference>
<evidence type="ECO:0000313" key="7">
    <source>
        <dbReference type="Proteomes" id="UP000186919"/>
    </source>
</evidence>
<dbReference type="GeneID" id="45763519"/>
<accession>A0A0N1LWG4</accession>
<dbReference type="STRING" id="83262.BAB75_06355"/>
<dbReference type="Proteomes" id="UP000037843">
    <property type="component" value="Unassembled WGS sequence"/>
</dbReference>
<dbReference type="Pfam" id="PF16945">
    <property type="entry name" value="Phage_r1t_holin"/>
    <property type="match status" value="1"/>
</dbReference>
<evidence type="ECO:0000313" key="2">
    <source>
        <dbReference type="EMBL" id="KPG06402.1"/>
    </source>
</evidence>
<keyword evidence="1" id="KW-0812">Transmembrane</keyword>
<comment type="caution">
    <text evidence="2">The sequence shown here is derived from an EMBL/GenBank/DDBJ whole genome shotgun (WGS) entry which is preliminary data.</text>
</comment>
<evidence type="ECO:0008006" key="8">
    <source>
        <dbReference type="Google" id="ProtNLM"/>
    </source>
</evidence>
<sequence>MFTSAFWKDTGERILRTFAATLAALLGQQAAGLSIIDVDWTQALGVSALSAFLTLLTAVAASGVGSTRSASFLETGG</sequence>
<dbReference type="Proteomes" id="UP000186919">
    <property type="component" value="Unassembled WGS sequence"/>
</dbReference>
<protein>
    <recommendedName>
        <fullName evidence="8">Holin</fullName>
    </recommendedName>
</protein>
<reference evidence="5 6" key="1">
    <citation type="submission" date="2015-09" db="EMBL/GenBank/DDBJ databases">
        <title>Genome Sequences of Mycobacterium immunogenum Isolates, Recuperated from a Chloraminated Drinking Water Distribution System Simulator Subjected to Episodes of Nitrification.</title>
        <authorList>
            <person name="Gomez-Alvarez V."/>
            <person name="Revetta R.P."/>
        </authorList>
    </citation>
    <scope>NUCLEOTIDE SEQUENCE [LARGE SCALE GENOMIC DNA]</scope>
    <source>
        <strain evidence="2 5">H008</strain>
        <strain evidence="3 6">H076</strain>
    </source>
</reference>
<dbReference type="RefSeq" id="WP_043079676.1">
    <property type="nucleotide sequence ID" value="NZ_CP011530.1"/>
</dbReference>